<dbReference type="OrthoDB" id="5429634at2759"/>
<accession>A0A6A5U8T4</accession>
<organism evidence="2 3">
    <name type="scientific">Byssothecium circinans</name>
    <dbReference type="NCBI Taxonomy" id="147558"/>
    <lineage>
        <taxon>Eukaryota</taxon>
        <taxon>Fungi</taxon>
        <taxon>Dikarya</taxon>
        <taxon>Ascomycota</taxon>
        <taxon>Pezizomycotina</taxon>
        <taxon>Dothideomycetes</taxon>
        <taxon>Pleosporomycetidae</taxon>
        <taxon>Pleosporales</taxon>
        <taxon>Massarineae</taxon>
        <taxon>Massarinaceae</taxon>
        <taxon>Byssothecium</taxon>
    </lineage>
</organism>
<keyword evidence="3" id="KW-1185">Reference proteome</keyword>
<gene>
    <name evidence="2" type="ORF">CC80DRAFT_499969</name>
</gene>
<evidence type="ECO:0000313" key="3">
    <source>
        <dbReference type="Proteomes" id="UP000800035"/>
    </source>
</evidence>
<dbReference type="Proteomes" id="UP000800035">
    <property type="component" value="Unassembled WGS sequence"/>
</dbReference>
<reference evidence="2" key="1">
    <citation type="journal article" date="2020" name="Stud. Mycol.">
        <title>101 Dothideomycetes genomes: a test case for predicting lifestyles and emergence of pathogens.</title>
        <authorList>
            <person name="Haridas S."/>
            <person name="Albert R."/>
            <person name="Binder M."/>
            <person name="Bloem J."/>
            <person name="Labutti K."/>
            <person name="Salamov A."/>
            <person name="Andreopoulos B."/>
            <person name="Baker S."/>
            <person name="Barry K."/>
            <person name="Bills G."/>
            <person name="Bluhm B."/>
            <person name="Cannon C."/>
            <person name="Castanera R."/>
            <person name="Culley D."/>
            <person name="Daum C."/>
            <person name="Ezra D."/>
            <person name="Gonzalez J."/>
            <person name="Henrissat B."/>
            <person name="Kuo A."/>
            <person name="Liang C."/>
            <person name="Lipzen A."/>
            <person name="Lutzoni F."/>
            <person name="Magnuson J."/>
            <person name="Mondo S."/>
            <person name="Nolan M."/>
            <person name="Ohm R."/>
            <person name="Pangilinan J."/>
            <person name="Park H.-J."/>
            <person name="Ramirez L."/>
            <person name="Alfaro M."/>
            <person name="Sun H."/>
            <person name="Tritt A."/>
            <person name="Yoshinaga Y."/>
            <person name="Zwiers L.-H."/>
            <person name="Turgeon B."/>
            <person name="Goodwin S."/>
            <person name="Spatafora J."/>
            <person name="Crous P."/>
            <person name="Grigoriev I."/>
        </authorList>
    </citation>
    <scope>NUCLEOTIDE SEQUENCE</scope>
    <source>
        <strain evidence="2">CBS 675.92</strain>
    </source>
</reference>
<evidence type="ECO:0000256" key="1">
    <source>
        <dbReference type="SAM" id="Phobius"/>
    </source>
</evidence>
<keyword evidence="1" id="KW-0812">Transmembrane</keyword>
<feature type="transmembrane region" description="Helical" evidence="1">
    <location>
        <begin position="227"/>
        <end position="246"/>
    </location>
</feature>
<keyword evidence="1" id="KW-0472">Membrane</keyword>
<proteinExistence type="predicted"/>
<keyword evidence="1" id="KW-1133">Transmembrane helix</keyword>
<dbReference type="PANTHER" id="PTHR35395:SF1">
    <property type="entry name" value="DUF6536 DOMAIN-CONTAINING PROTEIN"/>
    <property type="match status" value="1"/>
</dbReference>
<sequence>MLSPQAFHYHQLTVTGGFVHGAPFDKEKPTIIKYSEEGAGSKWPDNLHFLQQEIHTYERLEIQDCKKAYAQHFVKDRANVVVVVKPEAQEVNSSTVFGGAFGGWGAWPKRMPERCRLEYSYLASIITFAANTTKVMGFIATYWLLKRTSRSTSDPKDDRKTWPLITTGDAVASFLEFPDPETVGMSAVEVKDFRKGIWNLRWARIGPIKWMERSPCCSFRAVGLRRWLIGTVLLSIVPIAPAGFLLNQYQWLNNDLQLDSAAIKQVGIGQPSGLFLFGGWIDSHAADPLIQKKKKGKS</sequence>
<evidence type="ECO:0000313" key="2">
    <source>
        <dbReference type="EMBL" id="KAF1961573.1"/>
    </source>
</evidence>
<dbReference type="EMBL" id="ML976980">
    <property type="protein sequence ID" value="KAF1961573.1"/>
    <property type="molecule type" value="Genomic_DNA"/>
</dbReference>
<dbReference type="AlphaFoldDB" id="A0A6A5U8T4"/>
<name>A0A6A5U8T4_9PLEO</name>
<protein>
    <submittedName>
        <fullName evidence="2">Uncharacterized protein</fullName>
    </submittedName>
</protein>
<dbReference type="PANTHER" id="PTHR35395">
    <property type="entry name" value="DUF6536 DOMAIN-CONTAINING PROTEIN"/>
    <property type="match status" value="1"/>
</dbReference>